<comment type="caution">
    <text evidence="5">The sequence shown here is derived from an EMBL/GenBank/DDBJ whole genome shotgun (WGS) entry which is preliminary data.</text>
</comment>
<protein>
    <recommendedName>
        <fullName evidence="4">NACHT domain-containing protein</fullName>
    </recommendedName>
</protein>
<keyword evidence="3" id="KW-0677">Repeat</keyword>
<sequence length="698" mass="79259">MSKRFKISNKAVKSVMAEQSTSSNVNITDAVLNQSPVIKDAENVTINYTQPPSTSSSDEDEWNSMRKLINLCISYLEKEGKLRLQGVSAKEEIPVVHPIIHEITYYGKDTVPVDERYDPKGPNELFKNKIKREVCFQDLLDQKGKFISIVASAGSGKTVLSLRLAKAFSLPQRLCIHLKLMDANYEQPLTLRQLLLENMFPGHSEEFYTACFSWMQKNTDKIVLILDGLDQAQYSLKETSPKINYNACVPVKDLVFNLCRKHFFPNSLLIITSRPHAVLYLHELARPQVTYALGDLSVFNSHELFLVFADEDLWRKINTTSSQMLSMCRNPLMLQMIISSNIDPSEDIGDASTPTRLFATVMKNLTQSGHIRNTEGFNELLKRLRVLAFDATMEGKVVLTAKQLRNAQVNPATIHDIVVQLHTHGLSVNSCLFEGNTKFYFCHQTFQEHLTASYVVYEMPLEEFQEFVETSLFQEHWTVVRRFVCGLLFDLGSKAVSGDLQMKKEILKKHLIWQLAIISEKYMKMERRRDDEALRDKLFDLYACVGEGKDSSIATKAAEHFPTIIQLPQPMNSNLVPGFCFVMKHVTKQLDDLGLFFCFLDANSFHEIASVIKEIKPGQIGEMEIIGNCLQPSNIDDVIGLLRVVSDGLWMGYCFIGDDGRLRVANQDEINKIQTTLNKIQTGLKVYVDPGIILRSQK</sequence>
<evidence type="ECO:0000256" key="2">
    <source>
        <dbReference type="ARBA" id="ARBA00022490"/>
    </source>
</evidence>
<dbReference type="Pfam" id="PF05729">
    <property type="entry name" value="NACHT"/>
    <property type="match status" value="1"/>
</dbReference>
<dbReference type="InterPro" id="IPR027417">
    <property type="entry name" value="P-loop_NTPase"/>
</dbReference>
<dbReference type="InterPro" id="IPR007111">
    <property type="entry name" value="NACHT_NTPase"/>
</dbReference>
<evidence type="ECO:0000256" key="3">
    <source>
        <dbReference type="ARBA" id="ARBA00022737"/>
    </source>
</evidence>
<dbReference type="PANTHER" id="PTHR45690">
    <property type="entry name" value="NACHT, LRR AND PYD DOMAINS-CONTAINING PROTEIN 12"/>
    <property type="match status" value="1"/>
</dbReference>
<dbReference type="Gene3D" id="3.40.50.300">
    <property type="entry name" value="P-loop containing nucleotide triphosphate hydrolases"/>
    <property type="match status" value="1"/>
</dbReference>
<feature type="domain" description="NACHT" evidence="4">
    <location>
        <begin position="145"/>
        <end position="279"/>
    </location>
</feature>
<evidence type="ECO:0000313" key="6">
    <source>
        <dbReference type="Proteomes" id="UP001642483"/>
    </source>
</evidence>
<dbReference type="PANTHER" id="PTHR45690:SF19">
    <property type="entry name" value="NACHT, LRR AND PYD DOMAINS-CONTAINING PROTEIN 3"/>
    <property type="match status" value="1"/>
</dbReference>
<dbReference type="InterPro" id="IPR050637">
    <property type="entry name" value="NLRP_innate_immun_reg"/>
</dbReference>
<proteinExistence type="predicted"/>
<accession>A0ABP0FMH7</accession>
<evidence type="ECO:0000259" key="4">
    <source>
        <dbReference type="PROSITE" id="PS50837"/>
    </source>
</evidence>
<dbReference type="Proteomes" id="UP001642483">
    <property type="component" value="Unassembled WGS sequence"/>
</dbReference>
<evidence type="ECO:0000313" key="5">
    <source>
        <dbReference type="EMBL" id="CAK8680845.1"/>
    </source>
</evidence>
<dbReference type="EMBL" id="CAWYQH010000079">
    <property type="protein sequence ID" value="CAK8680845.1"/>
    <property type="molecule type" value="Genomic_DNA"/>
</dbReference>
<dbReference type="PROSITE" id="PS50837">
    <property type="entry name" value="NACHT"/>
    <property type="match status" value="1"/>
</dbReference>
<comment type="subcellular location">
    <subcellularLocation>
        <location evidence="1">Cytoplasm</location>
    </subcellularLocation>
</comment>
<name>A0ABP0FMH7_CLALP</name>
<evidence type="ECO:0000256" key="1">
    <source>
        <dbReference type="ARBA" id="ARBA00004496"/>
    </source>
</evidence>
<gene>
    <name evidence="5" type="ORF">CVLEPA_LOCUS11083</name>
</gene>
<reference evidence="5 6" key="1">
    <citation type="submission" date="2024-02" db="EMBL/GenBank/DDBJ databases">
        <authorList>
            <person name="Daric V."/>
            <person name="Darras S."/>
        </authorList>
    </citation>
    <scope>NUCLEOTIDE SEQUENCE [LARGE SCALE GENOMIC DNA]</scope>
</reference>
<dbReference type="SUPFAM" id="SSF52540">
    <property type="entry name" value="P-loop containing nucleoside triphosphate hydrolases"/>
    <property type="match status" value="1"/>
</dbReference>
<keyword evidence="2" id="KW-0963">Cytoplasm</keyword>
<keyword evidence="6" id="KW-1185">Reference proteome</keyword>
<organism evidence="5 6">
    <name type="scientific">Clavelina lepadiformis</name>
    <name type="common">Light-bulb sea squirt</name>
    <name type="synonym">Ascidia lepadiformis</name>
    <dbReference type="NCBI Taxonomy" id="159417"/>
    <lineage>
        <taxon>Eukaryota</taxon>
        <taxon>Metazoa</taxon>
        <taxon>Chordata</taxon>
        <taxon>Tunicata</taxon>
        <taxon>Ascidiacea</taxon>
        <taxon>Aplousobranchia</taxon>
        <taxon>Clavelinidae</taxon>
        <taxon>Clavelina</taxon>
    </lineage>
</organism>